<organism evidence="1 2">
    <name type="scientific">Spirosoma endophyticum</name>
    <dbReference type="NCBI Taxonomy" id="662367"/>
    <lineage>
        <taxon>Bacteria</taxon>
        <taxon>Pseudomonadati</taxon>
        <taxon>Bacteroidota</taxon>
        <taxon>Cytophagia</taxon>
        <taxon>Cytophagales</taxon>
        <taxon>Cytophagaceae</taxon>
        <taxon>Spirosoma</taxon>
    </lineage>
</organism>
<name>A0A1I1HIY7_9BACT</name>
<protein>
    <submittedName>
        <fullName evidence="1">Uncharacterized protein</fullName>
    </submittedName>
</protein>
<proteinExistence type="predicted"/>
<keyword evidence="2" id="KW-1185">Reference proteome</keyword>
<dbReference type="AlphaFoldDB" id="A0A1I1HIY7"/>
<reference evidence="1 2" key="1">
    <citation type="submission" date="2016-10" db="EMBL/GenBank/DDBJ databases">
        <authorList>
            <person name="de Groot N.N."/>
        </authorList>
    </citation>
    <scope>NUCLEOTIDE SEQUENCE [LARGE SCALE GENOMIC DNA]</scope>
    <source>
        <strain evidence="1 2">DSM 26130</strain>
    </source>
</reference>
<dbReference type="Proteomes" id="UP000198598">
    <property type="component" value="Unassembled WGS sequence"/>
</dbReference>
<gene>
    <name evidence="1" type="ORF">SAMN05216167_101708</name>
</gene>
<dbReference type="RefSeq" id="WP_262507655.1">
    <property type="nucleotide sequence ID" value="NZ_FOLQ01000001.1"/>
</dbReference>
<accession>A0A1I1HIY7</accession>
<evidence type="ECO:0000313" key="2">
    <source>
        <dbReference type="Proteomes" id="UP000198598"/>
    </source>
</evidence>
<evidence type="ECO:0000313" key="1">
    <source>
        <dbReference type="EMBL" id="SFC23532.1"/>
    </source>
</evidence>
<dbReference type="EMBL" id="FOLQ01000001">
    <property type="protein sequence ID" value="SFC23532.1"/>
    <property type="molecule type" value="Genomic_DNA"/>
</dbReference>
<sequence length="43" mass="4506">MTGTATEFLIRTLIEITPSENSDDTAGEVAPGQLVIATREVTG</sequence>